<dbReference type="GO" id="GO:0030121">
    <property type="term" value="C:AP-1 adaptor complex"/>
    <property type="evidence" value="ECO:0007669"/>
    <property type="project" value="TreeGrafter"/>
</dbReference>
<evidence type="ECO:0008006" key="4">
    <source>
        <dbReference type="Google" id="ProtNLM"/>
    </source>
</evidence>
<feature type="compositionally biased region" description="Low complexity" evidence="1">
    <location>
        <begin position="11"/>
        <end position="25"/>
    </location>
</feature>
<evidence type="ECO:0000256" key="1">
    <source>
        <dbReference type="SAM" id="MobiDB-lite"/>
    </source>
</evidence>
<feature type="compositionally biased region" description="Acidic residues" evidence="1">
    <location>
        <begin position="47"/>
        <end position="58"/>
    </location>
</feature>
<proteinExistence type="predicted"/>
<sequence length="401" mass="44106">MSIIGEESAFSDSNNENEPCSSNSEESSEQKPNKHSVEEDVRKQADNGDDDFDDFGDFEEANDTCQAEASTSVMSPLPSVSADSECLQGLEDISTGSDLWTFDLPCLSQDTSLTDSPSEQLSNSLSDPGNPEMCDLFARFDLCDEEIKDFEFKDFETQSLRLWTLLCYVEETVALKFLWNKSIAYSEFLNALHIRSNAMCGQINTASLTSKLPSFSALDDASTLNARDSTNTITHSNNPAPVTSDWSTVDSLSVAPVEFDWRNSGLENPFTSSSTTAISACVLECDNFFSADGNGNHYNGASILEQELERMGLSNGHAALPNTSNNLSVDLNELIRKNISNSTTKLATLNGSQAKQYKDVNELSLEARALHDRLPDHTYMLADRLMFPLSSECEHFPGNNM</sequence>
<gene>
    <name evidence="2" type="ORF">DdX_04907</name>
</gene>
<dbReference type="InterPro" id="IPR046359">
    <property type="entry name" value="Aftin-like"/>
</dbReference>
<dbReference type="GO" id="GO:0032588">
    <property type="term" value="C:trans-Golgi network membrane"/>
    <property type="evidence" value="ECO:0007669"/>
    <property type="project" value="InterPro"/>
</dbReference>
<dbReference type="AlphaFoldDB" id="A0AAD4NDD3"/>
<dbReference type="Proteomes" id="UP001201812">
    <property type="component" value="Unassembled WGS sequence"/>
</dbReference>
<name>A0AAD4NDD3_9BILA</name>
<dbReference type="PANTHER" id="PTHR16156">
    <property type="entry name" value="AFTIPHILIN A-RELATED"/>
    <property type="match status" value="1"/>
</dbReference>
<reference evidence="2" key="1">
    <citation type="submission" date="2022-01" db="EMBL/GenBank/DDBJ databases">
        <title>Genome Sequence Resource for Two Populations of Ditylenchus destructor, the Migratory Endoparasitic Phytonematode.</title>
        <authorList>
            <person name="Zhang H."/>
            <person name="Lin R."/>
            <person name="Xie B."/>
        </authorList>
    </citation>
    <scope>NUCLEOTIDE SEQUENCE</scope>
    <source>
        <strain evidence="2">BazhouSP</strain>
    </source>
</reference>
<keyword evidence="3" id="KW-1185">Reference proteome</keyword>
<dbReference type="GO" id="GO:0030276">
    <property type="term" value="F:clathrin binding"/>
    <property type="evidence" value="ECO:0007669"/>
    <property type="project" value="InterPro"/>
</dbReference>
<feature type="compositionally biased region" description="Basic and acidic residues" evidence="1">
    <location>
        <begin position="28"/>
        <end position="46"/>
    </location>
</feature>
<dbReference type="PANTHER" id="PTHR16156:SF10">
    <property type="entry name" value="AFTIPHILIN-RELATED"/>
    <property type="match status" value="1"/>
</dbReference>
<organism evidence="2 3">
    <name type="scientific">Ditylenchus destructor</name>
    <dbReference type="NCBI Taxonomy" id="166010"/>
    <lineage>
        <taxon>Eukaryota</taxon>
        <taxon>Metazoa</taxon>
        <taxon>Ecdysozoa</taxon>
        <taxon>Nematoda</taxon>
        <taxon>Chromadorea</taxon>
        <taxon>Rhabditida</taxon>
        <taxon>Tylenchina</taxon>
        <taxon>Tylenchomorpha</taxon>
        <taxon>Sphaerularioidea</taxon>
        <taxon>Anguinidae</taxon>
        <taxon>Anguininae</taxon>
        <taxon>Ditylenchus</taxon>
    </lineage>
</organism>
<protein>
    <recommendedName>
        <fullName evidence="4">Aftiphilin clathrin-binding box domain-containing protein</fullName>
    </recommendedName>
</protein>
<comment type="caution">
    <text evidence="2">The sequence shown here is derived from an EMBL/GenBank/DDBJ whole genome shotgun (WGS) entry which is preliminary data.</text>
</comment>
<accession>A0AAD4NDD3</accession>
<dbReference type="EMBL" id="JAKKPZ010000005">
    <property type="protein sequence ID" value="KAI1720664.1"/>
    <property type="molecule type" value="Genomic_DNA"/>
</dbReference>
<evidence type="ECO:0000313" key="3">
    <source>
        <dbReference type="Proteomes" id="UP001201812"/>
    </source>
</evidence>
<evidence type="ECO:0000313" key="2">
    <source>
        <dbReference type="EMBL" id="KAI1720664.1"/>
    </source>
</evidence>
<feature type="region of interest" description="Disordered" evidence="1">
    <location>
        <begin position="1"/>
        <end position="58"/>
    </location>
</feature>